<gene>
    <name evidence="1" type="ORF">SAMN05216438_101332</name>
</gene>
<protein>
    <submittedName>
        <fullName evidence="1">Haloacid dehalogenase superfamily, subfamily IA, variant 1 with third motif having Dx(3-4)D or Dx(3-4)E</fullName>
    </submittedName>
</protein>
<dbReference type="InterPro" id="IPR006439">
    <property type="entry name" value="HAD-SF_hydro_IA"/>
</dbReference>
<dbReference type="Proteomes" id="UP000181969">
    <property type="component" value="Unassembled WGS sequence"/>
</dbReference>
<name>A0A1I4F3F2_9LACT</name>
<dbReference type="SFLD" id="SFLDS00003">
    <property type="entry name" value="Haloacid_Dehalogenase"/>
    <property type="match status" value="1"/>
</dbReference>
<dbReference type="AlphaFoldDB" id="A0A1I4F3F2"/>
<dbReference type="NCBIfam" id="TIGR01549">
    <property type="entry name" value="HAD-SF-IA-v1"/>
    <property type="match status" value="1"/>
</dbReference>
<proteinExistence type="predicted"/>
<dbReference type="Gene3D" id="1.10.150.240">
    <property type="entry name" value="Putative phosphatase, domain 2"/>
    <property type="match status" value="1"/>
</dbReference>
<dbReference type="OrthoDB" id="9807630at2"/>
<dbReference type="RefSeq" id="WP_074750142.1">
    <property type="nucleotide sequence ID" value="NZ_FOTJ01000001.1"/>
</dbReference>
<dbReference type="GO" id="GO:0008967">
    <property type="term" value="F:phosphoglycolate phosphatase activity"/>
    <property type="evidence" value="ECO:0007669"/>
    <property type="project" value="TreeGrafter"/>
</dbReference>
<dbReference type="InterPro" id="IPR036412">
    <property type="entry name" value="HAD-like_sf"/>
</dbReference>
<dbReference type="Gene3D" id="3.40.50.1000">
    <property type="entry name" value="HAD superfamily/HAD-like"/>
    <property type="match status" value="1"/>
</dbReference>
<dbReference type="GO" id="GO:0005829">
    <property type="term" value="C:cytosol"/>
    <property type="evidence" value="ECO:0007669"/>
    <property type="project" value="TreeGrafter"/>
</dbReference>
<dbReference type="PANTHER" id="PTHR43434:SF25">
    <property type="entry name" value="PHOSPHOGLYCOLATE PHOSPHATASE"/>
    <property type="match status" value="1"/>
</dbReference>
<evidence type="ECO:0000313" key="2">
    <source>
        <dbReference type="Proteomes" id="UP000181969"/>
    </source>
</evidence>
<dbReference type="InterPro" id="IPR023214">
    <property type="entry name" value="HAD_sf"/>
</dbReference>
<sequence>MAWKNYIWDFDGTLFNTYPVMLEALREAMKQSSVEFPGDLEAYIKRFSIRKFAFEFADDDFLDLYHKIEAEMQVNPQVYPEIPQILSEIVENGGQNFVLSHRDDAAFEYLGELKKYFTEVITSQQNFARKPSPEALEYLIHKYKLVPEETVMIGDRPLDIEAGINAGVATLLLDEKAYFGDIADKKIKNWSEWK</sequence>
<dbReference type="EMBL" id="FOTJ01000001">
    <property type="protein sequence ID" value="SFL11367.1"/>
    <property type="molecule type" value="Genomic_DNA"/>
</dbReference>
<dbReference type="GO" id="GO:0006281">
    <property type="term" value="P:DNA repair"/>
    <property type="evidence" value="ECO:0007669"/>
    <property type="project" value="TreeGrafter"/>
</dbReference>
<dbReference type="InterPro" id="IPR041492">
    <property type="entry name" value="HAD_2"/>
</dbReference>
<dbReference type="SUPFAM" id="SSF56784">
    <property type="entry name" value="HAD-like"/>
    <property type="match status" value="1"/>
</dbReference>
<evidence type="ECO:0000313" key="1">
    <source>
        <dbReference type="EMBL" id="SFL11367.1"/>
    </source>
</evidence>
<reference evidence="1 2" key="1">
    <citation type="submission" date="2016-10" db="EMBL/GenBank/DDBJ databases">
        <authorList>
            <person name="de Groot N.N."/>
        </authorList>
    </citation>
    <scope>NUCLEOTIDE SEQUENCE [LARGE SCALE GENOMIC DNA]</scope>
    <source>
        <strain evidence="1 2">M79</strain>
    </source>
</reference>
<organism evidence="1 2">
    <name type="scientific">Lactococcus garvieae</name>
    <dbReference type="NCBI Taxonomy" id="1363"/>
    <lineage>
        <taxon>Bacteria</taxon>
        <taxon>Bacillati</taxon>
        <taxon>Bacillota</taxon>
        <taxon>Bacilli</taxon>
        <taxon>Lactobacillales</taxon>
        <taxon>Streptococcaceae</taxon>
        <taxon>Lactococcus</taxon>
    </lineage>
</organism>
<dbReference type="InterPro" id="IPR023198">
    <property type="entry name" value="PGP-like_dom2"/>
</dbReference>
<dbReference type="Pfam" id="PF13419">
    <property type="entry name" value="HAD_2"/>
    <property type="match status" value="1"/>
</dbReference>
<dbReference type="PANTHER" id="PTHR43434">
    <property type="entry name" value="PHOSPHOGLYCOLATE PHOSPHATASE"/>
    <property type="match status" value="1"/>
</dbReference>
<accession>A0A1I4F3F2</accession>
<dbReference type="InterPro" id="IPR050155">
    <property type="entry name" value="HAD-like_hydrolase_sf"/>
</dbReference>
<dbReference type="SFLD" id="SFLDG01129">
    <property type="entry name" value="C1.5:_HAD__Beta-PGM__Phosphata"/>
    <property type="match status" value="1"/>
</dbReference>